<dbReference type="Proteomes" id="UP000005233">
    <property type="component" value="Chromosome"/>
</dbReference>
<sequence length="397" mass="45124">MITVGLSEKAIGLIDSRRGSRSRDDYVNMILENILDMIMKQQAYVGGVNLMEVLEAPIAKSSPGSGIVSELIKQMKSTYSGKIPYNLFYQECMERGIPKEEIEAAVQKNKGLFQFQMSKDDEYANILLVIIYNYLKDFYSRSMSTSQFYGKCLEECLTVDDIRYAENVWQVTIPSVTTLRDLATKTDAMSIENKLLKLLYAIKKEYPETIPVAVLHNKCVQAGLTKDDVAELEKIYTRYLLTKHNEKVSTDKGVVKDKARVKAINAKIKRILDELAGVYGENIPATAFSDKCKESGFTGEEQLYAKKVFEDYQVSLASFKEIKYMNNKAYIILTSLRKLYPGKIPYNVFYTKCKAIGLKNDEIAEAIKQAGRIIASEKSDEEHYLKVLDDILSEYKK</sequence>
<evidence type="ECO:0000313" key="2">
    <source>
        <dbReference type="Proteomes" id="UP000005233"/>
    </source>
</evidence>
<proteinExistence type="predicted"/>
<dbReference type="HOGENOM" id="CLU_693745_0_0_2"/>
<gene>
    <name evidence="1" type="ordered locus">Mtc_0428</name>
</gene>
<name>H8I456_METCZ</name>
<dbReference type="RefSeq" id="WP_014405034.1">
    <property type="nucleotide sequence ID" value="NC_017034.1"/>
</dbReference>
<evidence type="ECO:0000313" key="1">
    <source>
        <dbReference type="EMBL" id="AFC99195.1"/>
    </source>
</evidence>
<protein>
    <submittedName>
        <fullName evidence="1">Uncharacterized protein</fullName>
    </submittedName>
</protein>
<keyword evidence="2" id="KW-1185">Reference proteome</keyword>
<dbReference type="AlphaFoldDB" id="H8I456"/>
<dbReference type="EMBL" id="CP003243">
    <property type="protein sequence ID" value="AFC99195.1"/>
    <property type="molecule type" value="Genomic_DNA"/>
</dbReference>
<reference evidence="1 2" key="1">
    <citation type="journal article" date="2012" name="J. Bacteriol.">
        <title>Complete genome sequence of a thermophilic methanogen, Methanocella conradii HZ254, isolated from Chinese rice field soil.</title>
        <authorList>
            <person name="Lu Z."/>
            <person name="Lu Y."/>
        </authorList>
    </citation>
    <scope>NUCLEOTIDE SEQUENCE [LARGE SCALE GENOMIC DNA]</scope>
    <source>
        <strain evidence="2">DSM 24694 / JCM 17849 / CGMCC 1.5162 / HZ254</strain>
    </source>
</reference>
<dbReference type="GeneID" id="11970313"/>
<accession>H8I456</accession>
<organism evidence="1 2">
    <name type="scientific">Methanocella conradii (strain DSM 24694 / JCM 17849 / CGMCC 1.5162 / HZ254)</name>
    <dbReference type="NCBI Taxonomy" id="1041930"/>
    <lineage>
        <taxon>Archaea</taxon>
        <taxon>Methanobacteriati</taxon>
        <taxon>Methanobacteriota</taxon>
        <taxon>Stenosarchaea group</taxon>
        <taxon>Methanomicrobia</taxon>
        <taxon>Methanocellales</taxon>
        <taxon>Methanocellaceae</taxon>
        <taxon>Methanocella</taxon>
    </lineage>
</organism>
<dbReference type="STRING" id="1041930.Mtc_0428"/>
<dbReference type="KEGG" id="mez:Mtc_0428"/>